<dbReference type="InterPro" id="IPR036388">
    <property type="entry name" value="WH-like_DNA-bd_sf"/>
</dbReference>
<dbReference type="SUPFAM" id="SSF46785">
    <property type="entry name" value="Winged helix' DNA-binding domain"/>
    <property type="match status" value="1"/>
</dbReference>
<evidence type="ECO:0000256" key="7">
    <source>
        <dbReference type="ARBA" id="ARBA00022777"/>
    </source>
</evidence>
<keyword evidence="10" id="KW-0346">Stress response</keyword>
<dbReference type="GO" id="GO:0004674">
    <property type="term" value="F:protein serine/threonine kinase activity"/>
    <property type="evidence" value="ECO:0007669"/>
    <property type="project" value="UniProtKB-KW"/>
</dbReference>
<dbReference type="Pfam" id="PF00069">
    <property type="entry name" value="Pkinase"/>
    <property type="match status" value="1"/>
</dbReference>
<dbReference type="PROSITE" id="PS00107">
    <property type="entry name" value="PROTEIN_KINASE_ATP"/>
    <property type="match status" value="1"/>
</dbReference>
<dbReference type="GO" id="GO:0051726">
    <property type="term" value="P:regulation of cell cycle"/>
    <property type="evidence" value="ECO:0007669"/>
    <property type="project" value="TreeGrafter"/>
</dbReference>
<dbReference type="PANTHER" id="PTHR24054">
    <property type="entry name" value="CASEIN KINASE II SUBUNIT ALPHA"/>
    <property type="match status" value="1"/>
</dbReference>
<evidence type="ECO:0000256" key="2">
    <source>
        <dbReference type="ARBA" id="ARBA00006403"/>
    </source>
</evidence>
<name>A0A9Q1I7Y5_CONCO</name>
<dbReference type="AlphaFoldDB" id="A0A9Q1I7Y5"/>
<keyword evidence="7" id="KW-0418">Kinase</keyword>
<evidence type="ECO:0000256" key="11">
    <source>
        <dbReference type="ARBA" id="ARBA00023125"/>
    </source>
</evidence>
<keyword evidence="12" id="KW-0804">Transcription</keyword>
<dbReference type="GO" id="GO:0005956">
    <property type="term" value="C:protein kinase CK2 complex"/>
    <property type="evidence" value="ECO:0007669"/>
    <property type="project" value="TreeGrafter"/>
</dbReference>
<keyword evidence="13" id="KW-0539">Nucleus</keyword>
<evidence type="ECO:0000256" key="14">
    <source>
        <dbReference type="PROSITE-ProRule" id="PRU10141"/>
    </source>
</evidence>
<dbReference type="SMART" id="SM00415">
    <property type="entry name" value="HSF"/>
    <property type="match status" value="1"/>
</dbReference>
<evidence type="ECO:0000256" key="5">
    <source>
        <dbReference type="ARBA" id="ARBA00022679"/>
    </source>
</evidence>
<keyword evidence="6 14" id="KW-0547">Nucleotide-binding</keyword>
<dbReference type="SUPFAM" id="SSF56112">
    <property type="entry name" value="Protein kinase-like (PK-like)"/>
    <property type="match status" value="1"/>
</dbReference>
<dbReference type="PRINTS" id="PR00056">
    <property type="entry name" value="HSFDOMAIN"/>
</dbReference>
<keyword evidence="8 14" id="KW-0067">ATP-binding</keyword>
<keyword evidence="9" id="KW-0805">Transcription regulation</keyword>
<dbReference type="InterPro" id="IPR008271">
    <property type="entry name" value="Ser/Thr_kinase_AS"/>
</dbReference>
<gene>
    <name evidence="17" type="ORF">COCON_G00008380</name>
</gene>
<feature type="region of interest" description="Disordered" evidence="15">
    <location>
        <begin position="889"/>
        <end position="911"/>
    </location>
</feature>
<dbReference type="Pfam" id="PF00447">
    <property type="entry name" value="HSF_DNA-bind"/>
    <property type="match status" value="1"/>
</dbReference>
<evidence type="ECO:0000256" key="8">
    <source>
        <dbReference type="ARBA" id="ARBA00022840"/>
    </source>
</evidence>
<sequence length="911" mass="102769">MEGHGGGSSSVISHSYTNVPAFLVKLWTLVEDPDTDPLICWSQSGTTFHVFDQAKFSKEVLPKYFKHNNMASFVRQLNMYGFRKVVHIEQGGLLKPDIDDTEFQHPDFIRGQAHLLENIKRKVTNVSGVKQEDVRLGQDDITNLLSDAKSMKGKQEAIDSKISAMKYENEALWREIASLRQKHAQQQKVVTKVIQFLFSLAQSKGVRGLKRKMPLMLGDSSSAHSLPKYSRQLSLEPLPGSSAVSAAFSPLTGENLVTPEVPVTSGPIISDITDRAQKSPTEATSRWTEEIIPLVHLMDEPAPVREEGPESLVEEVGPVGVDIAADTPLSPTTFINSLLEESKPIPASQCQPLPAIPTQPDESQNCLHMACLDKNGLNEHVESIDSGLDNLQTILNNQAMNFDSSSFLEMFSPSNSEFSLPDLDTSLSSFEDLLTHDQKAETGENSVDCGEQLIQYTAQPILENPTIPDCSREEGRTPLSRNTVYNWSSVTICRNRHIVIRETLRGDTQSGSFTSSSSDMSGPVPSRSRVYPDVNTQRPREYWDYESHVVEWGNQDDYQLVRKLGRGKYSEVFEAINITNNEKVVVKILKPVKKKKIKREIKILENLRGGPNIITLLDIVKDPVSRTPALVFEHVNNTDFKQLYQTLSDYDIRFYMYEILKALDYCHSMGIMHRDVKPHNVMIDHEHRKLRLIDWGLAEFYHPSQEYNVRVASRYFKGPELLVDYQMYDYSLDMWSLGCMLASMIFRKEPFFHGHDNYDQLVRIAKVLGTEDLYDYIDKYNIELDPRFNDILGRHSRKRWERFVHSENQHLVSTEALDFLDKLLRYDHQARLTAREAMEHPYFYPIVKDQGRLSSSSGLSTANTPVSSSSMMAGITSMSATQPIGNMAGSPIISSPNTLATQVPAATGAQP</sequence>
<evidence type="ECO:0000256" key="15">
    <source>
        <dbReference type="SAM" id="MobiDB-lite"/>
    </source>
</evidence>
<dbReference type="Gene3D" id="3.30.200.20">
    <property type="entry name" value="Phosphorylase Kinase, domain 1"/>
    <property type="match status" value="1"/>
</dbReference>
<dbReference type="FunFam" id="1.10.510.10:FF:000059">
    <property type="entry name" value="Casein kinase II subunit alpha"/>
    <property type="match status" value="1"/>
</dbReference>
<evidence type="ECO:0000313" key="18">
    <source>
        <dbReference type="Proteomes" id="UP001152803"/>
    </source>
</evidence>
<dbReference type="Gene3D" id="1.10.510.10">
    <property type="entry name" value="Transferase(Phosphotransferase) domain 1"/>
    <property type="match status" value="1"/>
</dbReference>
<proteinExistence type="inferred from homology"/>
<comment type="similarity">
    <text evidence="2">Belongs to the HSF family.</text>
</comment>
<dbReference type="InterPro" id="IPR011009">
    <property type="entry name" value="Kinase-like_dom_sf"/>
</dbReference>
<keyword evidence="4" id="KW-0723">Serine/threonine-protein kinase</keyword>
<dbReference type="GO" id="GO:0003700">
    <property type="term" value="F:DNA-binding transcription factor activity"/>
    <property type="evidence" value="ECO:0007669"/>
    <property type="project" value="InterPro"/>
</dbReference>
<organism evidence="17 18">
    <name type="scientific">Conger conger</name>
    <name type="common">Conger eel</name>
    <name type="synonym">Muraena conger</name>
    <dbReference type="NCBI Taxonomy" id="82655"/>
    <lineage>
        <taxon>Eukaryota</taxon>
        <taxon>Metazoa</taxon>
        <taxon>Chordata</taxon>
        <taxon>Craniata</taxon>
        <taxon>Vertebrata</taxon>
        <taxon>Euteleostomi</taxon>
        <taxon>Actinopterygii</taxon>
        <taxon>Neopterygii</taxon>
        <taxon>Teleostei</taxon>
        <taxon>Anguilliformes</taxon>
        <taxon>Congridae</taxon>
        <taxon>Conger</taxon>
    </lineage>
</organism>
<dbReference type="Gene3D" id="1.10.10.10">
    <property type="entry name" value="Winged helix-like DNA-binding domain superfamily/Winged helix DNA-binding domain"/>
    <property type="match status" value="1"/>
</dbReference>
<evidence type="ECO:0000256" key="4">
    <source>
        <dbReference type="ARBA" id="ARBA00022527"/>
    </source>
</evidence>
<comment type="subcellular location">
    <subcellularLocation>
        <location evidence="1">Nucleus</location>
    </subcellularLocation>
</comment>
<feature type="binding site" evidence="14">
    <location>
        <position position="587"/>
    </location>
    <ligand>
        <name>ATP</name>
        <dbReference type="ChEBI" id="CHEBI:30616"/>
    </ligand>
</feature>
<evidence type="ECO:0000256" key="3">
    <source>
        <dbReference type="ARBA" id="ARBA00012513"/>
    </source>
</evidence>
<dbReference type="EMBL" id="JAFJMO010000001">
    <property type="protein sequence ID" value="KAJ8288179.1"/>
    <property type="molecule type" value="Genomic_DNA"/>
</dbReference>
<dbReference type="SMART" id="SM00220">
    <property type="entry name" value="S_TKc"/>
    <property type="match status" value="1"/>
</dbReference>
<comment type="caution">
    <text evidence="17">The sequence shown here is derived from an EMBL/GenBank/DDBJ whole genome shotgun (WGS) entry which is preliminary data.</text>
</comment>
<dbReference type="InterPro" id="IPR017441">
    <property type="entry name" value="Protein_kinase_ATP_BS"/>
</dbReference>
<keyword evidence="18" id="KW-1185">Reference proteome</keyword>
<dbReference type="PROSITE" id="PS00434">
    <property type="entry name" value="HSF_DOMAIN"/>
    <property type="match status" value="1"/>
</dbReference>
<accession>A0A9Q1I7Y5</accession>
<feature type="region of interest" description="Disordered" evidence="15">
    <location>
        <begin position="508"/>
        <end position="532"/>
    </location>
</feature>
<evidence type="ECO:0000256" key="12">
    <source>
        <dbReference type="ARBA" id="ARBA00023163"/>
    </source>
</evidence>
<dbReference type="EC" id="2.7.11.1" evidence="3"/>
<evidence type="ECO:0000256" key="9">
    <source>
        <dbReference type="ARBA" id="ARBA00023015"/>
    </source>
</evidence>
<evidence type="ECO:0000256" key="10">
    <source>
        <dbReference type="ARBA" id="ARBA00023016"/>
    </source>
</evidence>
<dbReference type="FunFam" id="3.30.200.20:FF:000088">
    <property type="entry name" value="Casein kinase II subunit alpha"/>
    <property type="match status" value="1"/>
</dbReference>
<dbReference type="Pfam" id="PF06546">
    <property type="entry name" value="Vert_HS_TF"/>
    <property type="match status" value="1"/>
</dbReference>
<evidence type="ECO:0000256" key="13">
    <source>
        <dbReference type="ARBA" id="ARBA00023242"/>
    </source>
</evidence>
<feature type="domain" description="Protein kinase" evidence="16">
    <location>
        <begin position="558"/>
        <end position="843"/>
    </location>
</feature>
<evidence type="ECO:0000313" key="17">
    <source>
        <dbReference type="EMBL" id="KAJ8288179.1"/>
    </source>
</evidence>
<evidence type="ECO:0000259" key="16">
    <source>
        <dbReference type="PROSITE" id="PS50011"/>
    </source>
</evidence>
<keyword evidence="5" id="KW-0808">Transferase</keyword>
<dbReference type="InterPro" id="IPR036390">
    <property type="entry name" value="WH_DNA-bd_sf"/>
</dbReference>
<evidence type="ECO:0000256" key="6">
    <source>
        <dbReference type="ARBA" id="ARBA00022741"/>
    </source>
</evidence>
<dbReference type="InterPro" id="IPR000719">
    <property type="entry name" value="Prot_kinase_dom"/>
</dbReference>
<keyword evidence="11" id="KW-0238">DNA-binding</keyword>
<dbReference type="PANTHER" id="PTHR24054:SF28">
    <property type="entry name" value="CASEIN KINASE 2 ALPHA 1-RELATED"/>
    <property type="match status" value="1"/>
</dbReference>
<dbReference type="Proteomes" id="UP001152803">
    <property type="component" value="Unassembled WGS sequence"/>
</dbReference>
<dbReference type="InterPro" id="IPR010542">
    <property type="entry name" value="Vert_HSTF_C"/>
</dbReference>
<reference evidence="17" key="1">
    <citation type="journal article" date="2023" name="Science">
        <title>Genome structures resolve the early diversification of teleost fishes.</title>
        <authorList>
            <person name="Parey E."/>
            <person name="Louis A."/>
            <person name="Montfort J."/>
            <person name="Bouchez O."/>
            <person name="Roques C."/>
            <person name="Iampietro C."/>
            <person name="Lluch J."/>
            <person name="Castinel A."/>
            <person name="Donnadieu C."/>
            <person name="Desvignes T."/>
            <person name="Floi Bucao C."/>
            <person name="Jouanno E."/>
            <person name="Wen M."/>
            <person name="Mejri S."/>
            <person name="Dirks R."/>
            <person name="Jansen H."/>
            <person name="Henkel C."/>
            <person name="Chen W.J."/>
            <person name="Zahm M."/>
            <person name="Cabau C."/>
            <person name="Klopp C."/>
            <person name="Thompson A.W."/>
            <person name="Robinson-Rechavi M."/>
            <person name="Braasch I."/>
            <person name="Lecointre G."/>
            <person name="Bobe J."/>
            <person name="Postlethwait J.H."/>
            <person name="Berthelot C."/>
            <person name="Roest Crollius H."/>
            <person name="Guiguen Y."/>
        </authorList>
    </citation>
    <scope>NUCLEOTIDE SEQUENCE</scope>
    <source>
        <strain evidence="17">Concon-B</strain>
    </source>
</reference>
<dbReference type="GO" id="GO:0043565">
    <property type="term" value="F:sequence-specific DNA binding"/>
    <property type="evidence" value="ECO:0007669"/>
    <property type="project" value="InterPro"/>
</dbReference>
<feature type="compositionally biased region" description="Polar residues" evidence="15">
    <location>
        <begin position="892"/>
        <end position="901"/>
    </location>
</feature>
<dbReference type="PROSITE" id="PS00108">
    <property type="entry name" value="PROTEIN_KINASE_ST"/>
    <property type="match status" value="1"/>
</dbReference>
<dbReference type="OrthoDB" id="10254671at2759"/>
<feature type="compositionally biased region" description="Low complexity" evidence="15">
    <location>
        <begin position="510"/>
        <end position="528"/>
    </location>
</feature>
<evidence type="ECO:0000256" key="1">
    <source>
        <dbReference type="ARBA" id="ARBA00004123"/>
    </source>
</evidence>
<dbReference type="PROSITE" id="PS50011">
    <property type="entry name" value="PROTEIN_KINASE_DOM"/>
    <property type="match status" value="1"/>
</dbReference>
<dbReference type="GO" id="GO:0005634">
    <property type="term" value="C:nucleus"/>
    <property type="evidence" value="ECO:0007669"/>
    <property type="project" value="UniProtKB-SubCell"/>
</dbReference>
<dbReference type="InterPro" id="IPR000232">
    <property type="entry name" value="HSF_DNA-bd"/>
</dbReference>
<dbReference type="FunFam" id="1.10.10.10:FF:000027">
    <property type="entry name" value="Heat shock transcription factor 1"/>
    <property type="match status" value="1"/>
</dbReference>
<dbReference type="GO" id="GO:0005524">
    <property type="term" value="F:ATP binding"/>
    <property type="evidence" value="ECO:0007669"/>
    <property type="project" value="UniProtKB-UniRule"/>
</dbReference>
<protein>
    <recommendedName>
        <fullName evidence="3">non-specific serine/threonine protein kinase</fullName>
        <ecNumber evidence="3">2.7.11.1</ecNumber>
    </recommendedName>
</protein>
<dbReference type="GO" id="GO:0005829">
    <property type="term" value="C:cytosol"/>
    <property type="evidence" value="ECO:0007669"/>
    <property type="project" value="TreeGrafter"/>
</dbReference>
<dbReference type="InterPro" id="IPR045216">
    <property type="entry name" value="CK2_alpha"/>
</dbReference>
<dbReference type="CDD" id="cd14132">
    <property type="entry name" value="STKc_CK2_alpha"/>
    <property type="match status" value="1"/>
</dbReference>